<evidence type="ECO:0000259" key="4">
    <source>
        <dbReference type="PROSITE" id="PS50042"/>
    </source>
</evidence>
<dbReference type="Proteomes" id="UP000298213">
    <property type="component" value="Unassembled WGS sequence"/>
</dbReference>
<proteinExistence type="predicted"/>
<dbReference type="SUPFAM" id="SSF46785">
    <property type="entry name" value="Winged helix' DNA-binding domain"/>
    <property type="match status" value="1"/>
</dbReference>
<keyword evidence="1" id="KW-0805">Transcription regulation</keyword>
<evidence type="ECO:0000256" key="2">
    <source>
        <dbReference type="ARBA" id="ARBA00023125"/>
    </source>
</evidence>
<organism evidence="6 7">
    <name type="scientific">Sphingomonas parva</name>
    <dbReference type="NCBI Taxonomy" id="2555898"/>
    <lineage>
        <taxon>Bacteria</taxon>
        <taxon>Pseudomonadati</taxon>
        <taxon>Pseudomonadota</taxon>
        <taxon>Alphaproteobacteria</taxon>
        <taxon>Sphingomonadales</taxon>
        <taxon>Sphingomonadaceae</taxon>
        <taxon>Sphingomonas</taxon>
    </lineage>
</organism>
<keyword evidence="3" id="KW-0804">Transcription</keyword>
<evidence type="ECO:0000256" key="3">
    <source>
        <dbReference type="ARBA" id="ARBA00023163"/>
    </source>
</evidence>
<dbReference type="SMART" id="SM00100">
    <property type="entry name" value="cNMP"/>
    <property type="match status" value="1"/>
</dbReference>
<dbReference type="PANTHER" id="PTHR24567">
    <property type="entry name" value="CRP FAMILY TRANSCRIPTIONAL REGULATORY PROTEIN"/>
    <property type="match status" value="1"/>
</dbReference>
<dbReference type="Gene3D" id="1.10.10.10">
    <property type="entry name" value="Winged helix-like DNA-binding domain superfamily/Winged helix DNA-binding domain"/>
    <property type="match status" value="1"/>
</dbReference>
<gene>
    <name evidence="6" type="ORF">E2493_14280</name>
</gene>
<dbReference type="Gene3D" id="2.60.120.10">
    <property type="entry name" value="Jelly Rolls"/>
    <property type="match status" value="1"/>
</dbReference>
<dbReference type="GO" id="GO:0003700">
    <property type="term" value="F:DNA-binding transcription factor activity"/>
    <property type="evidence" value="ECO:0007669"/>
    <property type="project" value="TreeGrafter"/>
</dbReference>
<dbReference type="Pfam" id="PF00027">
    <property type="entry name" value="cNMP_binding"/>
    <property type="match status" value="1"/>
</dbReference>
<keyword evidence="7" id="KW-1185">Reference proteome</keyword>
<dbReference type="GO" id="GO:0005829">
    <property type="term" value="C:cytosol"/>
    <property type="evidence" value="ECO:0007669"/>
    <property type="project" value="TreeGrafter"/>
</dbReference>
<dbReference type="AlphaFoldDB" id="A0A4Y8ZSV5"/>
<dbReference type="InterPro" id="IPR018490">
    <property type="entry name" value="cNMP-bd_dom_sf"/>
</dbReference>
<keyword evidence="2" id="KW-0238">DNA-binding</keyword>
<dbReference type="OrthoDB" id="190787at2"/>
<accession>A0A4Y8ZSV5</accession>
<dbReference type="PROSITE" id="PS51063">
    <property type="entry name" value="HTH_CRP_2"/>
    <property type="match status" value="1"/>
</dbReference>
<dbReference type="CDD" id="cd00038">
    <property type="entry name" value="CAP_ED"/>
    <property type="match status" value="1"/>
</dbReference>
<evidence type="ECO:0000259" key="5">
    <source>
        <dbReference type="PROSITE" id="PS51063"/>
    </source>
</evidence>
<evidence type="ECO:0000313" key="6">
    <source>
        <dbReference type="EMBL" id="TFI57536.1"/>
    </source>
</evidence>
<dbReference type="InterPro" id="IPR014710">
    <property type="entry name" value="RmlC-like_jellyroll"/>
</dbReference>
<comment type="caution">
    <text evidence="6">The sequence shown here is derived from an EMBL/GenBank/DDBJ whole genome shotgun (WGS) entry which is preliminary data.</text>
</comment>
<dbReference type="InterPro" id="IPR000595">
    <property type="entry name" value="cNMP-bd_dom"/>
</dbReference>
<dbReference type="GO" id="GO:0003677">
    <property type="term" value="F:DNA binding"/>
    <property type="evidence" value="ECO:0007669"/>
    <property type="project" value="UniProtKB-KW"/>
</dbReference>
<evidence type="ECO:0000313" key="7">
    <source>
        <dbReference type="Proteomes" id="UP000298213"/>
    </source>
</evidence>
<dbReference type="InterPro" id="IPR012318">
    <property type="entry name" value="HTH_CRP"/>
</dbReference>
<dbReference type="EMBL" id="SPDV01000029">
    <property type="protein sequence ID" value="TFI57536.1"/>
    <property type="molecule type" value="Genomic_DNA"/>
</dbReference>
<feature type="domain" description="HTH crp-type" evidence="5">
    <location>
        <begin position="177"/>
        <end position="245"/>
    </location>
</feature>
<protein>
    <submittedName>
        <fullName evidence="6">Cyclic nucleotide-binding domain-containing protein</fullName>
    </submittedName>
</protein>
<dbReference type="InterPro" id="IPR050397">
    <property type="entry name" value="Env_Response_Regulators"/>
</dbReference>
<evidence type="ECO:0000256" key="1">
    <source>
        <dbReference type="ARBA" id="ARBA00023015"/>
    </source>
</evidence>
<dbReference type="SUPFAM" id="SSF51206">
    <property type="entry name" value="cAMP-binding domain-like"/>
    <property type="match status" value="1"/>
</dbReference>
<dbReference type="PANTHER" id="PTHR24567:SF74">
    <property type="entry name" value="HTH-TYPE TRANSCRIPTIONAL REGULATOR ARCR"/>
    <property type="match status" value="1"/>
</dbReference>
<dbReference type="PROSITE" id="PS50042">
    <property type="entry name" value="CNMP_BINDING_3"/>
    <property type="match status" value="1"/>
</dbReference>
<dbReference type="InterPro" id="IPR036388">
    <property type="entry name" value="WH-like_DNA-bd_sf"/>
</dbReference>
<dbReference type="InterPro" id="IPR036390">
    <property type="entry name" value="WH_DNA-bd_sf"/>
</dbReference>
<dbReference type="RefSeq" id="WP_135087952.1">
    <property type="nucleotide sequence ID" value="NZ_SPDV01000029.1"/>
</dbReference>
<name>A0A4Y8ZSV5_9SPHN</name>
<feature type="domain" description="Cyclic nucleotide-binding" evidence="4">
    <location>
        <begin position="44"/>
        <end position="158"/>
    </location>
</feature>
<reference evidence="6 7" key="1">
    <citation type="submission" date="2019-03" db="EMBL/GenBank/DDBJ databases">
        <title>Genome sequence of Sphingomonas sp. 17J27-24.</title>
        <authorList>
            <person name="Kim M."/>
            <person name="Maeng S."/>
            <person name="Sathiyaraj S."/>
        </authorList>
    </citation>
    <scope>NUCLEOTIDE SEQUENCE [LARGE SCALE GENOMIC DNA]</scope>
    <source>
        <strain evidence="6 7">17J27-24</strain>
    </source>
</reference>
<dbReference type="Pfam" id="PF13545">
    <property type="entry name" value="HTH_Crp_2"/>
    <property type="match status" value="1"/>
</dbReference>
<dbReference type="SMART" id="SM00419">
    <property type="entry name" value="HTH_CRP"/>
    <property type="match status" value="1"/>
</dbReference>
<sequence>MLTVQDFMDHSFSGVELGGQPRQRALERARMKDGDKEIASRVPLFAGLASDVTDRLLSKASVKRFPPGSVLFNQGEVGKVVHVLLSGIVELSRVDGPRECGVLLANGGDVFVPVAALFQEPYLTSARVLTSARLLLLDAGVLHEEALRTPDLAMRMIQLIGGQWRMAVRHILDLKCRSAPQRLAAFLLRLVDEGPFSESGELPVPKRHLAARVGMTAETLSRTLQLLAENGLHVRGSRIIVRDRARIDAFCGPDPYPDRDEAKLGVHAF</sequence>